<accession>A0A1H9SFS0</accession>
<dbReference type="AlphaFoldDB" id="A0A1H9SFS0"/>
<dbReference type="Proteomes" id="UP000199410">
    <property type="component" value="Unassembled WGS sequence"/>
</dbReference>
<evidence type="ECO:0000313" key="1">
    <source>
        <dbReference type="EMBL" id="SER83801.1"/>
    </source>
</evidence>
<reference evidence="1 2" key="1">
    <citation type="submission" date="2016-10" db="EMBL/GenBank/DDBJ databases">
        <authorList>
            <person name="Varghese N."/>
            <person name="Submissions S."/>
        </authorList>
    </citation>
    <scope>NUCLEOTIDE SEQUENCE [LARGE SCALE GENOMIC DNA]</scope>
    <source>
        <strain evidence="1 2">TC-13</strain>
    </source>
</reference>
<evidence type="ECO:0000313" key="2">
    <source>
        <dbReference type="Proteomes" id="UP000199410"/>
    </source>
</evidence>
<name>A0A1H9SFS0_9BACI</name>
<comment type="caution">
    <text evidence="1">The sequence shown here is derived from an EMBL/GenBank/DDBJ whole genome shotgun (WGS) entry which is preliminary data.</text>
</comment>
<protein>
    <submittedName>
        <fullName evidence="1">Uncharacterized protein</fullName>
    </submittedName>
</protein>
<dbReference type="EMBL" id="FOEL01000028">
    <property type="protein sequence ID" value="SER83801.1"/>
    <property type="molecule type" value="Genomic_DNA"/>
</dbReference>
<gene>
    <name evidence="1" type="ORF">SAMN02787113_04713</name>
</gene>
<sequence length="54" mass="6062">MRNEVITSEITSIVKQMSTENQQYFLTLVRVAAIAEKAVKSGQHDKHKVDPMGC</sequence>
<dbReference type="RefSeq" id="WP_170844208.1">
    <property type="nucleotide sequence ID" value="NZ_FMVP01000028.1"/>
</dbReference>
<organism evidence="1 2">
    <name type="scientific">Lysinibacillus fusiformis</name>
    <dbReference type="NCBI Taxonomy" id="28031"/>
    <lineage>
        <taxon>Bacteria</taxon>
        <taxon>Bacillati</taxon>
        <taxon>Bacillota</taxon>
        <taxon>Bacilli</taxon>
        <taxon>Bacillales</taxon>
        <taxon>Bacillaceae</taxon>
        <taxon>Lysinibacillus</taxon>
    </lineage>
</organism>
<proteinExistence type="predicted"/>